<dbReference type="AlphaFoldDB" id="A0A9X0CZU3"/>
<reference evidence="2" key="1">
    <citation type="submission" date="2023-01" db="EMBL/GenBank/DDBJ databases">
        <title>Genome assembly of the deep-sea coral Lophelia pertusa.</title>
        <authorList>
            <person name="Herrera S."/>
            <person name="Cordes E."/>
        </authorList>
    </citation>
    <scope>NUCLEOTIDE SEQUENCE</scope>
    <source>
        <strain evidence="2">USNM1676648</strain>
        <tissue evidence="2">Polyp</tissue>
    </source>
</reference>
<organism evidence="2 3">
    <name type="scientific">Desmophyllum pertusum</name>
    <dbReference type="NCBI Taxonomy" id="174260"/>
    <lineage>
        <taxon>Eukaryota</taxon>
        <taxon>Metazoa</taxon>
        <taxon>Cnidaria</taxon>
        <taxon>Anthozoa</taxon>
        <taxon>Hexacorallia</taxon>
        <taxon>Scleractinia</taxon>
        <taxon>Caryophylliina</taxon>
        <taxon>Caryophylliidae</taxon>
        <taxon>Desmophyllum</taxon>
    </lineage>
</organism>
<evidence type="ECO:0000256" key="1">
    <source>
        <dbReference type="SAM" id="Phobius"/>
    </source>
</evidence>
<keyword evidence="1" id="KW-0812">Transmembrane</keyword>
<gene>
    <name evidence="2" type="ORF">OS493_037895</name>
</gene>
<evidence type="ECO:0000313" key="3">
    <source>
        <dbReference type="Proteomes" id="UP001163046"/>
    </source>
</evidence>
<sequence>MGTQVTLSLPFLFSSSLTLVLILTHKLLSVISLFVGLRDDRCSTGKGEDVPELLETGEVGLSATGEVCLSATGGVDLSTTGGVS</sequence>
<dbReference type="EMBL" id="MU825952">
    <property type="protein sequence ID" value="KAJ7381972.1"/>
    <property type="molecule type" value="Genomic_DNA"/>
</dbReference>
<proteinExistence type="predicted"/>
<evidence type="ECO:0000313" key="2">
    <source>
        <dbReference type="EMBL" id="KAJ7381972.1"/>
    </source>
</evidence>
<comment type="caution">
    <text evidence="2">The sequence shown here is derived from an EMBL/GenBank/DDBJ whole genome shotgun (WGS) entry which is preliminary data.</text>
</comment>
<keyword evidence="1" id="KW-0472">Membrane</keyword>
<accession>A0A9X0CZU3</accession>
<protein>
    <submittedName>
        <fullName evidence="2">Uncharacterized protein</fullName>
    </submittedName>
</protein>
<dbReference type="Proteomes" id="UP001163046">
    <property type="component" value="Unassembled WGS sequence"/>
</dbReference>
<keyword evidence="3" id="KW-1185">Reference proteome</keyword>
<keyword evidence="1" id="KW-1133">Transmembrane helix</keyword>
<name>A0A9X0CZU3_9CNID</name>
<feature type="transmembrane region" description="Helical" evidence="1">
    <location>
        <begin position="12"/>
        <end position="37"/>
    </location>
</feature>